<keyword evidence="5" id="KW-0804">Transcription</keyword>
<comment type="subcellular location">
    <subcellularLocation>
        <location evidence="1">Nucleus</location>
    </subcellularLocation>
</comment>
<evidence type="ECO:0000256" key="3">
    <source>
        <dbReference type="ARBA" id="ARBA00023015"/>
    </source>
</evidence>
<evidence type="ECO:0000256" key="2">
    <source>
        <dbReference type="ARBA" id="ARBA00010812"/>
    </source>
</evidence>
<dbReference type="GO" id="GO:0006355">
    <property type="term" value="P:regulation of DNA-templated transcription"/>
    <property type="evidence" value="ECO:0007669"/>
    <property type="project" value="InterPro"/>
</dbReference>
<reference evidence="8 9" key="1">
    <citation type="journal article" date="2014" name="BMC Genomics">
        <title>Genome sequencing of four Aureobasidium pullulans varieties: biotechnological potential, stress tolerance, and description of new species.</title>
        <authorList>
            <person name="Gostin Ar C."/>
            <person name="Ohm R.A."/>
            <person name="Kogej T."/>
            <person name="Sonjak S."/>
            <person name="Turk M."/>
            <person name="Zajc J."/>
            <person name="Zalar P."/>
            <person name="Grube M."/>
            <person name="Sun H."/>
            <person name="Han J."/>
            <person name="Sharma A."/>
            <person name="Chiniquy J."/>
            <person name="Ngan C.Y."/>
            <person name="Lipzen A."/>
            <person name="Barry K."/>
            <person name="Grigoriev I.V."/>
            <person name="Gunde-Cimerman N."/>
        </authorList>
    </citation>
    <scope>NUCLEOTIDE SEQUENCE [LARGE SCALE GENOMIC DNA]</scope>
    <source>
        <strain evidence="8 9">EXF-2481</strain>
    </source>
</reference>
<dbReference type="InterPro" id="IPR000637">
    <property type="entry name" value="HMGI/Y_DNA-bd_CS"/>
</dbReference>
<dbReference type="HOGENOM" id="CLU_839326_0_0_1"/>
<evidence type="ECO:0000256" key="7">
    <source>
        <dbReference type="SAM" id="MobiDB-lite"/>
    </source>
</evidence>
<dbReference type="GO" id="GO:0003712">
    <property type="term" value="F:transcription coregulator activity"/>
    <property type="evidence" value="ECO:0007669"/>
    <property type="project" value="TreeGrafter"/>
</dbReference>
<feature type="compositionally biased region" description="Low complexity" evidence="7">
    <location>
        <begin position="117"/>
        <end position="127"/>
    </location>
</feature>
<organism evidence="8 9">
    <name type="scientific">Aureobasidium subglaciale (strain EXF-2481)</name>
    <name type="common">Aureobasidium pullulans var. subglaciale</name>
    <dbReference type="NCBI Taxonomy" id="1043005"/>
    <lineage>
        <taxon>Eukaryota</taxon>
        <taxon>Fungi</taxon>
        <taxon>Dikarya</taxon>
        <taxon>Ascomycota</taxon>
        <taxon>Pezizomycotina</taxon>
        <taxon>Dothideomycetes</taxon>
        <taxon>Dothideomycetidae</taxon>
        <taxon>Dothideales</taxon>
        <taxon>Saccotheciaceae</taxon>
        <taxon>Aureobasidium</taxon>
    </lineage>
</organism>
<name>A0A074YFH8_AURSE</name>
<dbReference type="GeneID" id="25364497"/>
<dbReference type="PANTHER" id="PTHR23341">
    <property type="entry name" value="HIGH MOBILITY GROUP PROTEINS HMG-A AND C"/>
    <property type="match status" value="1"/>
</dbReference>
<dbReference type="RefSeq" id="XP_013341319.1">
    <property type="nucleotide sequence ID" value="XM_013485865.1"/>
</dbReference>
<dbReference type="SMART" id="SM00384">
    <property type="entry name" value="AT_hook"/>
    <property type="match status" value="4"/>
</dbReference>
<dbReference type="InParanoid" id="A0A074YFH8"/>
<feature type="region of interest" description="Disordered" evidence="7">
    <location>
        <begin position="220"/>
        <end position="242"/>
    </location>
</feature>
<dbReference type="EMBL" id="KL584768">
    <property type="protein sequence ID" value="KEQ92847.1"/>
    <property type="molecule type" value="Genomic_DNA"/>
</dbReference>
<evidence type="ECO:0000313" key="9">
    <source>
        <dbReference type="Proteomes" id="UP000030641"/>
    </source>
</evidence>
<evidence type="ECO:0000313" key="8">
    <source>
        <dbReference type="EMBL" id="KEQ92847.1"/>
    </source>
</evidence>
<dbReference type="GO" id="GO:0003677">
    <property type="term" value="F:DNA binding"/>
    <property type="evidence" value="ECO:0007669"/>
    <property type="project" value="UniProtKB-KW"/>
</dbReference>
<evidence type="ECO:0000256" key="1">
    <source>
        <dbReference type="ARBA" id="ARBA00004123"/>
    </source>
</evidence>
<keyword evidence="3" id="KW-0805">Transcription regulation</keyword>
<dbReference type="Proteomes" id="UP000030641">
    <property type="component" value="Unassembled WGS sequence"/>
</dbReference>
<dbReference type="PROSITE" id="PS00354">
    <property type="entry name" value="HMGI_Y"/>
    <property type="match status" value="1"/>
</dbReference>
<comment type="similarity">
    <text evidence="2">Belongs to the HMGA family.</text>
</comment>
<dbReference type="InterPro" id="IPR017956">
    <property type="entry name" value="AT_hook_DNA-bd_motif"/>
</dbReference>
<dbReference type="GO" id="GO:0010557">
    <property type="term" value="P:positive regulation of macromolecule biosynthetic process"/>
    <property type="evidence" value="ECO:0007669"/>
    <property type="project" value="UniProtKB-ARBA"/>
</dbReference>
<protein>
    <submittedName>
        <fullName evidence="8">Uncharacterized protein</fullName>
    </submittedName>
</protein>
<evidence type="ECO:0000256" key="6">
    <source>
        <dbReference type="ARBA" id="ARBA00023242"/>
    </source>
</evidence>
<dbReference type="STRING" id="1043005.A0A074YFH8"/>
<keyword evidence="6" id="KW-0539">Nucleus</keyword>
<dbReference type="OrthoDB" id="3892913at2759"/>
<feature type="region of interest" description="Disordered" evidence="7">
    <location>
        <begin position="140"/>
        <end position="161"/>
    </location>
</feature>
<keyword evidence="4" id="KW-0238">DNA-binding</keyword>
<dbReference type="GO" id="GO:0005634">
    <property type="term" value="C:nucleus"/>
    <property type="evidence" value="ECO:0007669"/>
    <property type="project" value="UniProtKB-SubCell"/>
</dbReference>
<dbReference type="AlphaFoldDB" id="A0A074YFH8"/>
<dbReference type="PRINTS" id="PR00929">
    <property type="entry name" value="ATHOOK"/>
</dbReference>
<sequence length="348" mass="37549">MAEISGLREQILANYGFMGQAQSVSDVDIVVRYVHQKYYRATIADKSTGQNVCDEAHNARTIETALKSLLTYTCELLAHPPNMLGTGSSQALASPTVKRGRGRPKSTLAAPTPSVVKPSAKRAAPAARPMIVAQVKPNGLATRGRGRPRKADAAPTAPVVAPDAVSTIKRGRGRPRKNAAVAIPEDTEQYQQDVAVPAKRGRGRPKKVDSTPVAAKLKRGMSALEEEETGANKSRKITSDEELQDRISADELGDEAGQAAPLSFQTPQVWFPTYVSRVARTIYHSVAGHGADRGLTEDEIMIRTGLSMEDVITGVRQLNEKGGIINVATEADEMKWTVLDEWEDEDGS</sequence>
<evidence type="ECO:0000256" key="5">
    <source>
        <dbReference type="ARBA" id="ARBA00023163"/>
    </source>
</evidence>
<dbReference type="PANTHER" id="PTHR23341:SF2">
    <property type="entry name" value="HIGH MOBILITY GROUP PROTEIN HMG-12"/>
    <property type="match status" value="1"/>
</dbReference>
<dbReference type="Pfam" id="PF02178">
    <property type="entry name" value="AT_hook"/>
    <property type="match status" value="4"/>
</dbReference>
<accession>A0A074YFH8</accession>
<proteinExistence type="inferred from homology"/>
<feature type="region of interest" description="Disordered" evidence="7">
    <location>
        <begin position="85"/>
        <end position="127"/>
    </location>
</feature>
<keyword evidence="9" id="KW-1185">Reference proteome</keyword>
<gene>
    <name evidence="8" type="ORF">AUEXF2481DRAFT_31714</name>
</gene>
<evidence type="ECO:0000256" key="4">
    <source>
        <dbReference type="ARBA" id="ARBA00023125"/>
    </source>
</evidence>